<dbReference type="GO" id="GO:0045053">
    <property type="term" value="P:protein retention in Golgi apparatus"/>
    <property type="evidence" value="ECO:0007669"/>
    <property type="project" value="TreeGrafter"/>
</dbReference>
<accession>A0AAV0BLW8</accession>
<gene>
    <name evidence="2" type="ORF">PPACK8108_LOCUS10834</name>
    <name evidence="3" type="ORF">PPACK8108_LOCUS22560</name>
</gene>
<dbReference type="EMBL" id="CALTRL010005904">
    <property type="protein sequence ID" value="CAH7687730.1"/>
    <property type="molecule type" value="Genomic_DNA"/>
</dbReference>
<dbReference type="AlphaFoldDB" id="A0AAV0BLW8"/>
<dbReference type="EMBL" id="CALTRL010002452">
    <property type="protein sequence ID" value="CAH7675780.1"/>
    <property type="molecule type" value="Genomic_DNA"/>
</dbReference>
<comment type="similarity">
    <text evidence="1">Belongs to the VPS13 family.</text>
</comment>
<comment type="caution">
    <text evidence="3">The sequence shown here is derived from an EMBL/GenBank/DDBJ whole genome shotgun (WGS) entry which is preliminary data.</text>
</comment>
<evidence type="ECO:0000313" key="2">
    <source>
        <dbReference type="EMBL" id="CAH7675780.1"/>
    </source>
</evidence>
<dbReference type="GO" id="GO:0007005">
    <property type="term" value="P:mitochondrion organization"/>
    <property type="evidence" value="ECO:0007669"/>
    <property type="project" value="TreeGrafter"/>
</dbReference>
<dbReference type="PANTHER" id="PTHR16166:SF93">
    <property type="entry name" value="INTERMEMBRANE LIPID TRANSFER PROTEIN VPS13"/>
    <property type="match status" value="1"/>
</dbReference>
<keyword evidence="4" id="KW-1185">Reference proteome</keyword>
<sequence>YVLQTHKTINIKVDMNAPIIIIPQDVTRFVCQHIMIDAGHISISSNLATMESYEAIKAKQNSNNTDEDHAQIESMMYDCFNIELKDTQLILGNTFEQCTSALKAYQGNEDAHFLE</sequence>
<reference evidence="3" key="1">
    <citation type="submission" date="2022-06" db="EMBL/GenBank/DDBJ databases">
        <authorList>
            <consortium name="SYNGENTA / RWTH Aachen University"/>
        </authorList>
    </citation>
    <scope>NUCLEOTIDE SEQUENCE</scope>
</reference>
<dbReference type="GO" id="GO:0045324">
    <property type="term" value="P:late endosome to vacuole transport"/>
    <property type="evidence" value="ECO:0007669"/>
    <property type="project" value="TreeGrafter"/>
</dbReference>
<dbReference type="InterPro" id="IPR026847">
    <property type="entry name" value="VPS13"/>
</dbReference>
<evidence type="ECO:0000313" key="3">
    <source>
        <dbReference type="EMBL" id="CAH7687730.1"/>
    </source>
</evidence>
<evidence type="ECO:0000313" key="4">
    <source>
        <dbReference type="Proteomes" id="UP001153365"/>
    </source>
</evidence>
<dbReference type="GO" id="GO:0006623">
    <property type="term" value="P:protein targeting to vacuole"/>
    <property type="evidence" value="ECO:0007669"/>
    <property type="project" value="TreeGrafter"/>
</dbReference>
<name>A0AAV0BLW8_PHAPC</name>
<feature type="non-terminal residue" evidence="3">
    <location>
        <position position="1"/>
    </location>
</feature>
<dbReference type="PANTHER" id="PTHR16166">
    <property type="entry name" value="VACUOLAR PROTEIN SORTING-ASSOCIATED PROTEIN VPS13"/>
    <property type="match status" value="1"/>
</dbReference>
<dbReference type="Proteomes" id="UP001153365">
    <property type="component" value="Unassembled WGS sequence"/>
</dbReference>
<evidence type="ECO:0000256" key="1">
    <source>
        <dbReference type="ARBA" id="ARBA00006545"/>
    </source>
</evidence>
<organism evidence="3 4">
    <name type="scientific">Phakopsora pachyrhizi</name>
    <name type="common">Asian soybean rust disease fungus</name>
    <dbReference type="NCBI Taxonomy" id="170000"/>
    <lineage>
        <taxon>Eukaryota</taxon>
        <taxon>Fungi</taxon>
        <taxon>Dikarya</taxon>
        <taxon>Basidiomycota</taxon>
        <taxon>Pucciniomycotina</taxon>
        <taxon>Pucciniomycetes</taxon>
        <taxon>Pucciniales</taxon>
        <taxon>Phakopsoraceae</taxon>
        <taxon>Phakopsora</taxon>
    </lineage>
</organism>
<protein>
    <submittedName>
        <fullName evidence="3">Uncharacterized protein</fullName>
    </submittedName>
</protein>
<proteinExistence type="inferred from homology"/>